<evidence type="ECO:0000256" key="1">
    <source>
        <dbReference type="SAM" id="MobiDB-lite"/>
    </source>
</evidence>
<reference evidence="3 4" key="1">
    <citation type="journal article" date="2015" name="Nature">
        <title>rRNA introns, odd ribosomes, and small enigmatic genomes across a large radiation of phyla.</title>
        <authorList>
            <person name="Brown C.T."/>
            <person name="Hug L.A."/>
            <person name="Thomas B.C."/>
            <person name="Sharon I."/>
            <person name="Castelle C.J."/>
            <person name="Singh A."/>
            <person name="Wilkins M.J."/>
            <person name="Williams K.H."/>
            <person name="Banfield J.F."/>
        </authorList>
    </citation>
    <scope>NUCLEOTIDE SEQUENCE [LARGE SCALE GENOMIC DNA]</scope>
</reference>
<evidence type="ECO:0000256" key="2">
    <source>
        <dbReference type="SAM" id="SignalP"/>
    </source>
</evidence>
<evidence type="ECO:0000313" key="3">
    <source>
        <dbReference type="EMBL" id="KKP66862.1"/>
    </source>
</evidence>
<comment type="caution">
    <text evidence="3">The sequence shown here is derived from an EMBL/GenBank/DDBJ whole genome shotgun (WGS) entry which is preliminary data.</text>
</comment>
<dbReference type="Proteomes" id="UP000034952">
    <property type="component" value="Unassembled WGS sequence"/>
</dbReference>
<keyword evidence="2" id="KW-0732">Signal</keyword>
<feature type="region of interest" description="Disordered" evidence="1">
    <location>
        <begin position="112"/>
        <end position="131"/>
    </location>
</feature>
<name>A0A0G0EHS9_9BACT</name>
<accession>A0A0G0EHS9</accession>
<protein>
    <submittedName>
        <fullName evidence="3">Uncharacterized protein</fullName>
    </submittedName>
</protein>
<feature type="signal peptide" evidence="2">
    <location>
        <begin position="1"/>
        <end position="19"/>
    </location>
</feature>
<gene>
    <name evidence="3" type="ORF">UR64_C0002G0078</name>
</gene>
<dbReference type="EMBL" id="LBPY01000002">
    <property type="protein sequence ID" value="KKP66862.1"/>
    <property type="molecule type" value="Genomic_DNA"/>
</dbReference>
<dbReference type="AlphaFoldDB" id="A0A0G0EHS9"/>
<feature type="chain" id="PRO_5002531821" evidence="2">
    <location>
        <begin position="20"/>
        <end position="131"/>
    </location>
</feature>
<evidence type="ECO:0000313" key="4">
    <source>
        <dbReference type="Proteomes" id="UP000034952"/>
    </source>
</evidence>
<dbReference type="PATRIC" id="fig|1618761.3.peg.145"/>
<sequence>MSGLLALTLGLGVSGTAFAYQGDYTKKGPNYSQEFESDMTRVMTNNDYEGWKNLVKNKVGRVDEVITKDNFSKFALAWSLAKEGKIKEANIIRKELGLRTSDGARNANGMGRGMGRGHGMGNRAGFHQVNS</sequence>
<organism evidence="3 4">
    <name type="scientific">Candidatus Nomurabacteria bacterium GW2011_GWE1_35_16</name>
    <dbReference type="NCBI Taxonomy" id="1618761"/>
    <lineage>
        <taxon>Bacteria</taxon>
        <taxon>Candidatus Nomuraibacteriota</taxon>
    </lineage>
</organism>
<feature type="compositionally biased region" description="Gly residues" evidence="1">
    <location>
        <begin position="112"/>
        <end position="122"/>
    </location>
</feature>
<proteinExistence type="predicted"/>